<organism evidence="2 3">
    <name type="scientific">Solidesulfovibrio magneticus (strain ATCC 700980 / DSM 13731 / RS-1)</name>
    <name type="common">Desulfovibrio magneticus</name>
    <dbReference type="NCBI Taxonomy" id="573370"/>
    <lineage>
        <taxon>Bacteria</taxon>
        <taxon>Pseudomonadati</taxon>
        <taxon>Thermodesulfobacteriota</taxon>
        <taxon>Desulfovibrionia</taxon>
        <taxon>Desulfovibrionales</taxon>
        <taxon>Desulfovibrionaceae</taxon>
        <taxon>Solidesulfovibrio</taxon>
    </lineage>
</organism>
<dbReference type="Proteomes" id="UP000009071">
    <property type="component" value="Chromosome"/>
</dbReference>
<dbReference type="GO" id="GO:0016491">
    <property type="term" value="F:oxidoreductase activity"/>
    <property type="evidence" value="ECO:0007669"/>
    <property type="project" value="UniProtKB-ARBA"/>
</dbReference>
<dbReference type="InterPro" id="IPR004017">
    <property type="entry name" value="Cys_rich_dom"/>
</dbReference>
<dbReference type="AlphaFoldDB" id="C4XNZ0"/>
<accession>C4XNZ0</accession>
<feature type="domain" description="Cysteine-rich" evidence="1">
    <location>
        <begin position="96"/>
        <end position="176"/>
    </location>
</feature>
<reference evidence="2 3" key="1">
    <citation type="journal article" date="2009" name="Genome Res.">
        <title>Whole genome sequence of Desulfovibrio magneticus strain RS-1 revealed common gene clusters in magnetotactic bacteria.</title>
        <authorList>
            <person name="Nakazawa H."/>
            <person name="Arakaki A."/>
            <person name="Narita-Yamada S."/>
            <person name="Yashiro I."/>
            <person name="Jinno K."/>
            <person name="Aoki N."/>
            <person name="Tsuruyama A."/>
            <person name="Okamura Y."/>
            <person name="Tanikawa S."/>
            <person name="Fujita N."/>
            <person name="Takeyama H."/>
            <person name="Matsunaga T."/>
        </authorList>
    </citation>
    <scope>NUCLEOTIDE SEQUENCE [LARGE SCALE GENOMIC DNA]</scope>
    <source>
        <strain evidence="3">ATCC 700980 / DSM 13731 / RS-1</strain>
    </source>
</reference>
<proteinExistence type="predicted"/>
<gene>
    <name evidence="2" type="ordered locus">DMR_40000</name>
</gene>
<dbReference type="Pfam" id="PF02754">
    <property type="entry name" value="CCG"/>
    <property type="match status" value="1"/>
</dbReference>
<dbReference type="eggNOG" id="COG0247">
    <property type="taxonomic scope" value="Bacteria"/>
</dbReference>
<evidence type="ECO:0000313" key="2">
    <source>
        <dbReference type="EMBL" id="BAH77491.1"/>
    </source>
</evidence>
<keyword evidence="3" id="KW-1185">Reference proteome</keyword>
<sequence>MPFAPPPRTRGEPTGAPFRRAAHFPQETYAMTQEIRPKKVAAWVLTGADGRDLDQQLAAVDACGSHATGRVARNQLLAALGLGQPAPTGDEVLLFGCYRPFSTPYIVKDVVALFKRLGVSHTWLPAEDCCGLPLVHQAGQRRAEVEAKIRGWLAANAAKAAAKGGKRQVFCCSGCAHVALANYQQGEGLPGVYVSDALLDALEAAGRRLAVPPVTVAYFEGCHTSTRSQYPTTRFDWGRYRRFLDGVDGLTVIDLPANKCCKTQAGGIMAAAKETGAAALVCACSGCNPGLRAAGEGVLPVWSYPELLRRCLDGDVAV</sequence>
<dbReference type="STRING" id="573370.DMR_40000"/>
<dbReference type="KEGG" id="dma:DMR_40000"/>
<name>C4XNZ0_SOLM1</name>
<dbReference type="EMBL" id="AP010904">
    <property type="protein sequence ID" value="BAH77491.1"/>
    <property type="molecule type" value="Genomic_DNA"/>
</dbReference>
<evidence type="ECO:0000259" key="1">
    <source>
        <dbReference type="Pfam" id="PF02754"/>
    </source>
</evidence>
<dbReference type="HOGENOM" id="CLU_873540_0_0_7"/>
<evidence type="ECO:0000313" key="3">
    <source>
        <dbReference type="Proteomes" id="UP000009071"/>
    </source>
</evidence>
<protein>
    <recommendedName>
        <fullName evidence="1">Cysteine-rich domain-containing protein</fullName>
    </recommendedName>
</protein>